<evidence type="ECO:0000256" key="1">
    <source>
        <dbReference type="ARBA" id="ARBA00005495"/>
    </source>
</evidence>
<dbReference type="GO" id="GO:0016846">
    <property type="term" value="F:carbon-sulfur lyase activity"/>
    <property type="evidence" value="ECO:0007669"/>
    <property type="project" value="InterPro"/>
</dbReference>
<dbReference type="InterPro" id="IPR052355">
    <property type="entry name" value="CENP-V-like"/>
</dbReference>
<dbReference type="AlphaFoldDB" id="A0A168A859"/>
<protein>
    <submittedName>
        <fullName evidence="5">Glutathione-dependent formaldehyde-activating gfa</fullName>
    </submittedName>
</protein>
<dbReference type="PROSITE" id="PS51891">
    <property type="entry name" value="CENP_V_GFA"/>
    <property type="match status" value="2"/>
</dbReference>
<gene>
    <name evidence="5" type="ORF">SPI_00572</name>
</gene>
<name>A0A168A859_9HYPO</name>
<sequence length="296" mass="32612">MTETNYRANCHCGKFVYEVTLPEPVNSGFVCNCSICHKKGYVFAFPPAGTDIRLVKGQEDELSSYEFGGKYQHKFCGTCGSALYVQPTEPGKAKGLNIRCFQGPVDVWTLKLTPFDGAALPPAYKEPAFTDTEPTGGPIGDDPAAVYHGSCHCGAVRLAVRCKPLDQFVPGTEADMIVDCNCSIGAYRWIYPAADQVAIQDPDNNRVFYVFGKYANYKVFCRRCGVHIGAAPYPVTEEELAALPEIARSDNALVWRERSATRAPVNTRVLHGIEFDKLVPRRVPGYTLIQPPYVNP</sequence>
<evidence type="ECO:0000313" key="6">
    <source>
        <dbReference type="Proteomes" id="UP000076874"/>
    </source>
</evidence>
<evidence type="ECO:0000256" key="3">
    <source>
        <dbReference type="ARBA" id="ARBA00022833"/>
    </source>
</evidence>
<evidence type="ECO:0000313" key="5">
    <source>
        <dbReference type="EMBL" id="OAA68377.1"/>
    </source>
</evidence>
<keyword evidence="3" id="KW-0862">Zinc</keyword>
<dbReference type="OrthoDB" id="2993351at2759"/>
<evidence type="ECO:0000259" key="4">
    <source>
        <dbReference type="PROSITE" id="PS51891"/>
    </source>
</evidence>
<reference evidence="5 6" key="1">
    <citation type="journal article" date="2016" name="Genome Biol. Evol.">
        <title>Divergent and convergent evolution of fungal pathogenicity.</title>
        <authorList>
            <person name="Shang Y."/>
            <person name="Xiao G."/>
            <person name="Zheng P."/>
            <person name="Cen K."/>
            <person name="Zhan S."/>
            <person name="Wang C."/>
        </authorList>
    </citation>
    <scope>NUCLEOTIDE SEQUENCE [LARGE SCALE GENOMIC DNA]</scope>
    <source>
        <strain evidence="5 6">RCEF 264</strain>
    </source>
</reference>
<dbReference type="InterPro" id="IPR011057">
    <property type="entry name" value="Mss4-like_sf"/>
</dbReference>
<accession>A0A168A859</accession>
<dbReference type="STRING" id="1081102.A0A168A859"/>
<evidence type="ECO:0000256" key="2">
    <source>
        <dbReference type="ARBA" id="ARBA00022723"/>
    </source>
</evidence>
<dbReference type="GO" id="GO:0046872">
    <property type="term" value="F:metal ion binding"/>
    <property type="evidence" value="ECO:0007669"/>
    <property type="project" value="UniProtKB-KW"/>
</dbReference>
<feature type="domain" description="CENP-V/GFA" evidence="4">
    <location>
        <begin position="147"/>
        <end position="287"/>
    </location>
</feature>
<dbReference type="Pfam" id="PF04828">
    <property type="entry name" value="GFA"/>
    <property type="match status" value="1"/>
</dbReference>
<comment type="similarity">
    <text evidence="1">Belongs to the Gfa family.</text>
</comment>
<dbReference type="InterPro" id="IPR006913">
    <property type="entry name" value="CENP-V/GFA"/>
</dbReference>
<proteinExistence type="inferred from homology"/>
<dbReference type="SUPFAM" id="SSF51316">
    <property type="entry name" value="Mss4-like"/>
    <property type="match status" value="2"/>
</dbReference>
<feature type="domain" description="CENP-V/GFA" evidence="4">
    <location>
        <begin position="6"/>
        <end position="116"/>
    </location>
</feature>
<dbReference type="PANTHER" id="PTHR28620:SF1">
    <property type="entry name" value="CENP-V_GFA DOMAIN-CONTAINING PROTEIN"/>
    <property type="match status" value="1"/>
</dbReference>
<dbReference type="Proteomes" id="UP000076874">
    <property type="component" value="Unassembled WGS sequence"/>
</dbReference>
<comment type="caution">
    <text evidence="5">The sequence shown here is derived from an EMBL/GenBank/DDBJ whole genome shotgun (WGS) entry which is preliminary data.</text>
</comment>
<organism evidence="5 6">
    <name type="scientific">Niveomyces insectorum RCEF 264</name>
    <dbReference type="NCBI Taxonomy" id="1081102"/>
    <lineage>
        <taxon>Eukaryota</taxon>
        <taxon>Fungi</taxon>
        <taxon>Dikarya</taxon>
        <taxon>Ascomycota</taxon>
        <taxon>Pezizomycotina</taxon>
        <taxon>Sordariomycetes</taxon>
        <taxon>Hypocreomycetidae</taxon>
        <taxon>Hypocreales</taxon>
        <taxon>Cordycipitaceae</taxon>
        <taxon>Niveomyces</taxon>
    </lineage>
</organism>
<keyword evidence="6" id="KW-1185">Reference proteome</keyword>
<keyword evidence="2" id="KW-0479">Metal-binding</keyword>
<dbReference type="Gene3D" id="2.170.150.70">
    <property type="match status" value="2"/>
</dbReference>
<dbReference type="PANTHER" id="PTHR28620">
    <property type="entry name" value="CENTROMERE PROTEIN V"/>
    <property type="match status" value="1"/>
</dbReference>
<dbReference type="EMBL" id="AZHD01000001">
    <property type="protein sequence ID" value="OAA68377.1"/>
    <property type="molecule type" value="Genomic_DNA"/>
</dbReference>